<evidence type="ECO:0000313" key="2">
    <source>
        <dbReference type="Proteomes" id="UP000246800"/>
    </source>
</evidence>
<proteinExistence type="predicted"/>
<dbReference type="RefSeq" id="WP_014612709.1">
    <property type="nucleotide sequence ID" value="NZ_AP019372.1"/>
</dbReference>
<dbReference type="OMA" id="FLPIHIW"/>
<dbReference type="GeneID" id="93824052"/>
<gene>
    <name evidence="1" type="ORF">DD902_09390</name>
</gene>
<evidence type="ECO:0000313" key="1">
    <source>
        <dbReference type="EMBL" id="PWZ74062.1"/>
    </source>
</evidence>
<comment type="caution">
    <text evidence="1">The sequence shown here is derived from an EMBL/GenBank/DDBJ whole genome shotgun (WGS) entry which is preliminary data.</text>
</comment>
<reference evidence="1 2" key="1">
    <citation type="journal article" date="2018" name="Vet. Microbiol.">
        <title>Clonal diversity and geographic distribution of methicillin-resistant Staphylococcus pseudintermedius from Australian animals: Discovery of novel sequence types.</title>
        <authorList>
            <person name="Worthing K.A."/>
            <person name="Abraham S."/>
            <person name="Coombs G.W."/>
            <person name="Pang S."/>
            <person name="Saputra S."/>
            <person name="Jordan D."/>
            <person name="Trott D.J."/>
            <person name="Norris J.M."/>
        </authorList>
    </citation>
    <scope>NUCLEOTIDE SEQUENCE [LARGE SCALE GENOMIC DNA]</scope>
    <source>
        <strain evidence="1 2">ST525 1</strain>
    </source>
</reference>
<dbReference type="EMBL" id="QEIT01000050">
    <property type="protein sequence ID" value="PWZ74062.1"/>
    <property type="molecule type" value="Genomic_DNA"/>
</dbReference>
<dbReference type="PANTHER" id="PTHR36974">
    <property type="entry name" value="MEMBRANE PROTEIN-RELATED"/>
    <property type="match status" value="1"/>
</dbReference>
<accession>A0A2A4EHD8</accession>
<dbReference type="AlphaFoldDB" id="A0A2A4EHD8"/>
<evidence type="ECO:0008006" key="3">
    <source>
        <dbReference type="Google" id="ProtNLM"/>
    </source>
</evidence>
<dbReference type="PANTHER" id="PTHR36974:SF1">
    <property type="entry name" value="DOXX FAMILY MEMBRANE PROTEIN"/>
    <property type="match status" value="1"/>
</dbReference>
<sequence length="118" mass="13696">MKRLVVSALFSMIFYLSGVSHFKKEAMFLKIVPSYLPFKRAIVKYSGILELMIAVYVLLGKNRRAVRKIVQGFLWLVFPANIYAARKRMSYKDESSSVIQHVIRLPLQFVAIKLAKWL</sequence>
<organism evidence="1 2">
    <name type="scientific">Staphylococcus pseudintermedius</name>
    <dbReference type="NCBI Taxonomy" id="283734"/>
    <lineage>
        <taxon>Bacteria</taxon>
        <taxon>Bacillati</taxon>
        <taxon>Bacillota</taxon>
        <taxon>Bacilli</taxon>
        <taxon>Bacillales</taxon>
        <taxon>Staphylococcaceae</taxon>
        <taxon>Staphylococcus</taxon>
        <taxon>Staphylococcus intermedius group</taxon>
    </lineage>
</organism>
<dbReference type="Proteomes" id="UP000246800">
    <property type="component" value="Unassembled WGS sequence"/>
</dbReference>
<protein>
    <recommendedName>
        <fullName evidence="3">DoxX family protein</fullName>
    </recommendedName>
</protein>
<name>A0A2A4EHD8_STAPS</name>